<dbReference type="Pfam" id="PF03781">
    <property type="entry name" value="FGE-sulfatase"/>
    <property type="match status" value="1"/>
</dbReference>
<gene>
    <name evidence="3" type="primary">pkn1</name>
    <name evidence="3" type="ORF">NCTC11636_01980</name>
</gene>
<name>A0A448HJ01_9ACTO</name>
<sequence length="248" mass="27177">MIPVPSGSIVLRDARTRTSRTARLRRFHLASTPVTWELYSRVLGAPVPDGEDGSAPVHSVSWLEAVSWCNMLSVATGRAPAYDVNDAGASWDVSADGFRLPTEAEWERACRAGSTGPRYGPLPDIAWTDADAVTGPQRVRREQPNALGLYDMLGNVWEWCWDFSDPARYADYRVLRGGGWADRHWSVRASVRRGSMPGAVLDDVGFRLAQGVAGRAADHSGQGWSRQADRDRADVRGPVPVGWTPLHA</sequence>
<dbReference type="InterPro" id="IPR016187">
    <property type="entry name" value="CTDL_fold"/>
</dbReference>
<proteinExistence type="predicted"/>
<dbReference type="InterPro" id="IPR051043">
    <property type="entry name" value="Sulfatase_Mod_Factor_Kinase"/>
</dbReference>
<keyword evidence="3" id="KW-0808">Transferase</keyword>
<keyword evidence="4" id="KW-1185">Reference proteome</keyword>
<dbReference type="EMBL" id="LR134350">
    <property type="protein sequence ID" value="VEG29302.1"/>
    <property type="molecule type" value="Genomic_DNA"/>
</dbReference>
<dbReference type="PANTHER" id="PTHR23150:SF19">
    <property type="entry name" value="FORMYLGLYCINE-GENERATING ENZYME"/>
    <property type="match status" value="1"/>
</dbReference>
<feature type="domain" description="Sulfatase-modifying factor enzyme-like" evidence="2">
    <location>
        <begin position="7"/>
        <end position="209"/>
    </location>
</feature>
<dbReference type="GO" id="GO:0004674">
    <property type="term" value="F:protein serine/threonine kinase activity"/>
    <property type="evidence" value="ECO:0007669"/>
    <property type="project" value="UniProtKB-EC"/>
</dbReference>
<feature type="region of interest" description="Disordered" evidence="1">
    <location>
        <begin position="217"/>
        <end position="248"/>
    </location>
</feature>
<dbReference type="InterPro" id="IPR005532">
    <property type="entry name" value="SUMF_dom"/>
</dbReference>
<dbReference type="OrthoDB" id="9768004at2"/>
<dbReference type="KEGG" id="ahw:NCTC11636_01980"/>
<dbReference type="AlphaFoldDB" id="A0A448HJ01"/>
<evidence type="ECO:0000313" key="3">
    <source>
        <dbReference type="EMBL" id="VEG29302.1"/>
    </source>
</evidence>
<evidence type="ECO:0000256" key="1">
    <source>
        <dbReference type="SAM" id="MobiDB-lite"/>
    </source>
</evidence>
<keyword evidence="3" id="KW-0418">Kinase</keyword>
<dbReference type="RefSeq" id="WP_126382965.1">
    <property type="nucleotide sequence ID" value="NZ_LR134350.1"/>
</dbReference>
<dbReference type="EC" id="2.7.11.1" evidence="3"/>
<reference evidence="3 4" key="1">
    <citation type="submission" date="2018-12" db="EMBL/GenBank/DDBJ databases">
        <authorList>
            <consortium name="Pathogen Informatics"/>
        </authorList>
    </citation>
    <scope>NUCLEOTIDE SEQUENCE [LARGE SCALE GENOMIC DNA]</scope>
    <source>
        <strain evidence="3 4">NCTC11636</strain>
    </source>
</reference>
<dbReference type="GO" id="GO:0120147">
    <property type="term" value="F:formylglycine-generating oxidase activity"/>
    <property type="evidence" value="ECO:0007669"/>
    <property type="project" value="TreeGrafter"/>
</dbReference>
<dbReference type="PANTHER" id="PTHR23150">
    <property type="entry name" value="SULFATASE MODIFYING FACTOR 1, 2"/>
    <property type="match status" value="1"/>
</dbReference>
<protein>
    <submittedName>
        <fullName evidence="3">Serine/threonine-protein kinase pkn1</fullName>
        <ecNumber evidence="3">2.7.11.1</ecNumber>
    </submittedName>
</protein>
<dbReference type="SUPFAM" id="SSF56436">
    <property type="entry name" value="C-type lectin-like"/>
    <property type="match status" value="1"/>
</dbReference>
<dbReference type="Gene3D" id="3.90.1580.10">
    <property type="entry name" value="paralog of FGE (formylglycine-generating enzyme)"/>
    <property type="match status" value="1"/>
</dbReference>
<organism evidence="3 4">
    <name type="scientific">Actinomyces howellii</name>
    <dbReference type="NCBI Taxonomy" id="52771"/>
    <lineage>
        <taxon>Bacteria</taxon>
        <taxon>Bacillati</taxon>
        <taxon>Actinomycetota</taxon>
        <taxon>Actinomycetes</taxon>
        <taxon>Actinomycetales</taxon>
        <taxon>Actinomycetaceae</taxon>
        <taxon>Actinomyces</taxon>
    </lineage>
</organism>
<evidence type="ECO:0000313" key="4">
    <source>
        <dbReference type="Proteomes" id="UP000266895"/>
    </source>
</evidence>
<accession>A0A448HJ01</accession>
<dbReference type="Proteomes" id="UP000266895">
    <property type="component" value="Chromosome"/>
</dbReference>
<evidence type="ECO:0000259" key="2">
    <source>
        <dbReference type="Pfam" id="PF03781"/>
    </source>
</evidence>
<dbReference type="InterPro" id="IPR042095">
    <property type="entry name" value="SUMF_sf"/>
</dbReference>